<dbReference type="GeneID" id="4489584"/>
<evidence type="ECO:0000313" key="2">
    <source>
        <dbReference type="EMBL" id="RCF49589.1"/>
    </source>
</evidence>
<evidence type="ECO:0000313" key="3">
    <source>
        <dbReference type="EMBL" id="WEE27296.1"/>
    </source>
</evidence>
<dbReference type="AlphaFoldDB" id="A0A081UU69"/>
<dbReference type="KEGG" id="aaj:BOQ57_05630"/>
<dbReference type="Proteomes" id="UP000253075">
    <property type="component" value="Unassembled WGS sequence"/>
</dbReference>
<dbReference type="EMBL" id="PUTQ01000013">
    <property type="protein sequence ID" value="RCF49589.1"/>
    <property type="molecule type" value="Genomic_DNA"/>
</dbReference>
<evidence type="ECO:0000313" key="4">
    <source>
        <dbReference type="Proteomes" id="UP000253075"/>
    </source>
</evidence>
<protein>
    <submittedName>
        <fullName evidence="1">DUF2789 domain-containing protein</fullName>
    </submittedName>
</protein>
<gene>
    <name evidence="2" type="ORF">C6C11_10780</name>
    <name evidence="1" type="ORF">JAJ28_001908</name>
    <name evidence="3" type="ORF">PY771_02990</name>
</gene>
<dbReference type="Proteomes" id="UP000859505">
    <property type="component" value="Unassembled WGS sequence"/>
</dbReference>
<proteinExistence type="predicted"/>
<dbReference type="Proteomes" id="UP001214666">
    <property type="component" value="Chromosome"/>
</dbReference>
<reference evidence="4" key="3">
    <citation type="submission" date="2018-02" db="EMBL/GenBank/DDBJ databases">
        <title>Phenotypic characterization and whole genome analysis of multidrug-resistant, extended-spectrum beta-lactamase-producing bacteria isolated from dogs in Germany.</title>
        <authorList>
            <person name="Williamson C."/>
        </authorList>
    </citation>
    <scope>NUCLEOTIDE SEQUENCE [LARGE SCALE GENOMIC DNA]</scope>
    <source>
        <strain evidence="4">AFG_SD03_1510_Ahy_093</strain>
    </source>
</reference>
<name>A0A081UU69_AERHY</name>
<dbReference type="KEGG" id="ahh:RY45_06230"/>
<dbReference type="Gene3D" id="1.10.10.1130">
    <property type="entry name" value="Uncharacterised protein PF10982, DUF2789"/>
    <property type="match status" value="1"/>
</dbReference>
<dbReference type="InterPro" id="IPR021250">
    <property type="entry name" value="DUF2789"/>
</dbReference>
<dbReference type="EMBL" id="CP118942">
    <property type="protein sequence ID" value="WEE27296.1"/>
    <property type="molecule type" value="Genomic_DNA"/>
</dbReference>
<dbReference type="InterPro" id="IPR038086">
    <property type="entry name" value="DUF2789_sf"/>
</dbReference>
<reference evidence="2" key="4">
    <citation type="submission" date="2018-02" db="EMBL/GenBank/DDBJ databases">
        <authorList>
            <person name="Williamson C."/>
        </authorList>
    </citation>
    <scope>NUCLEOTIDE SEQUENCE</scope>
    <source>
        <strain evidence="2">AFG_SD03_1510_Ahy_093</strain>
    </source>
</reference>
<dbReference type="RefSeq" id="WP_011705082.1">
    <property type="nucleotide sequence ID" value="NZ_AP019193.1"/>
</dbReference>
<reference evidence="1" key="1">
    <citation type="journal article" date="2018" name="Genome Biol.">
        <title>SKESA: strategic k-mer extension for scrupulous assemblies.</title>
        <authorList>
            <person name="Souvorov A."/>
            <person name="Agarwala R."/>
            <person name="Lipman D.J."/>
        </authorList>
    </citation>
    <scope>NUCLEOTIDE SEQUENCE</scope>
    <source>
        <strain evidence="1">OLC2673_Aeromonas</strain>
    </source>
</reference>
<evidence type="ECO:0000313" key="5">
    <source>
        <dbReference type="Proteomes" id="UP000859505"/>
    </source>
</evidence>
<reference evidence="3" key="6">
    <citation type="submission" date="2023-02" db="EMBL/GenBank/DDBJ databases">
        <title>The sequence of Aeromonas hydrophila K533.</title>
        <authorList>
            <person name="Luo X."/>
        </authorList>
    </citation>
    <scope>NUCLEOTIDE SEQUENCE</scope>
    <source>
        <strain evidence="3">K533</strain>
    </source>
</reference>
<dbReference type="Pfam" id="PF10982">
    <property type="entry name" value="DUF2789"/>
    <property type="match status" value="1"/>
</dbReference>
<reference evidence="1" key="5">
    <citation type="submission" date="2020-01" db="EMBL/GenBank/DDBJ databases">
        <authorList>
            <consortium name="NCBI Pathogen Detection Project"/>
        </authorList>
    </citation>
    <scope>NUCLEOTIDE SEQUENCE</scope>
    <source>
        <strain evidence="1">OLC2673_Aeromonas</strain>
    </source>
</reference>
<sequence>MEFLTHDLAALFAQLGLANDELSLHRFIHEHRLDNQTLLPEAPFWNRAQADFLRDALWNDADWSEAIDELDVLLRRPD</sequence>
<organism evidence="1 5">
    <name type="scientific">Aeromonas hydrophila</name>
    <dbReference type="NCBI Taxonomy" id="644"/>
    <lineage>
        <taxon>Bacteria</taxon>
        <taxon>Pseudomonadati</taxon>
        <taxon>Pseudomonadota</taxon>
        <taxon>Gammaproteobacteria</taxon>
        <taxon>Aeromonadales</taxon>
        <taxon>Aeromonadaceae</taxon>
        <taxon>Aeromonas</taxon>
    </lineage>
</organism>
<dbReference type="eggNOG" id="ENOG5032Z85">
    <property type="taxonomic scope" value="Bacteria"/>
</dbReference>
<accession>A0A081UU69</accession>
<dbReference type="OMA" id="WAVPFDQ"/>
<reference evidence="2 4" key="2">
    <citation type="journal article" date="2018" name="PLoS ONE">
        <title>Phenotypic characterization and whole genome analysis of extended-spectrum beta-lactamase-producing bacteria isolated from dogs in Germany.</title>
        <authorList>
            <person name="Boehmer T."/>
            <person name="Vogler A.J."/>
            <person name="Thomas A."/>
            <person name="Sauer S."/>
            <person name="Hergenroether M."/>
            <person name="Straubinger R.K."/>
            <person name="Birdsell D."/>
            <person name="Keim P."/>
            <person name="Sahl J.W."/>
            <person name="Williamson C.H."/>
            <person name="Riehm J.M."/>
        </authorList>
    </citation>
    <scope>NUCLEOTIDE SEQUENCE [LARGE SCALE GENOMIC DNA]</scope>
    <source>
        <strain evidence="2 4">AFG_SD03_1510_Ahy_093</strain>
    </source>
</reference>
<dbReference type="EMBL" id="DACTUL010000012">
    <property type="protein sequence ID" value="HAT6344186.1"/>
    <property type="molecule type" value="Genomic_DNA"/>
</dbReference>
<evidence type="ECO:0000313" key="1">
    <source>
        <dbReference type="EMBL" id="HAT6344186.1"/>
    </source>
</evidence>